<feature type="region of interest" description="Disordered" evidence="1">
    <location>
        <begin position="1"/>
        <end position="23"/>
    </location>
</feature>
<evidence type="ECO:0000259" key="2">
    <source>
        <dbReference type="PROSITE" id="PS50097"/>
    </source>
</evidence>
<dbReference type="EMBL" id="JAKLMC020000012">
    <property type="protein sequence ID" value="KAK5953169.1"/>
    <property type="molecule type" value="Genomic_DNA"/>
</dbReference>
<dbReference type="InterPro" id="IPR000210">
    <property type="entry name" value="BTB/POZ_dom"/>
</dbReference>
<dbReference type="PANTHER" id="PTHR47843:SF2">
    <property type="entry name" value="BTB DOMAIN-CONTAINING PROTEIN"/>
    <property type="match status" value="1"/>
</dbReference>
<organism evidence="3 4">
    <name type="scientific">Knufia fluminis</name>
    <dbReference type="NCBI Taxonomy" id="191047"/>
    <lineage>
        <taxon>Eukaryota</taxon>
        <taxon>Fungi</taxon>
        <taxon>Dikarya</taxon>
        <taxon>Ascomycota</taxon>
        <taxon>Pezizomycotina</taxon>
        <taxon>Eurotiomycetes</taxon>
        <taxon>Chaetothyriomycetidae</taxon>
        <taxon>Chaetothyriales</taxon>
        <taxon>Trichomeriaceae</taxon>
        <taxon>Knufia</taxon>
    </lineage>
</organism>
<dbReference type="InterPro" id="IPR011333">
    <property type="entry name" value="SKP1/BTB/POZ_sf"/>
</dbReference>
<dbReference type="Gene3D" id="3.30.710.10">
    <property type="entry name" value="Potassium Channel Kv1.1, Chain A"/>
    <property type="match status" value="1"/>
</dbReference>
<evidence type="ECO:0000313" key="4">
    <source>
        <dbReference type="Proteomes" id="UP001316803"/>
    </source>
</evidence>
<accession>A0AAN8EDN4</accession>
<name>A0AAN8EDN4_9EURO</name>
<feature type="domain" description="BTB" evidence="2">
    <location>
        <begin position="33"/>
        <end position="100"/>
    </location>
</feature>
<dbReference type="SUPFAM" id="SSF54695">
    <property type="entry name" value="POZ domain"/>
    <property type="match status" value="1"/>
</dbReference>
<dbReference type="PROSITE" id="PS50097">
    <property type="entry name" value="BTB"/>
    <property type="match status" value="1"/>
</dbReference>
<dbReference type="AlphaFoldDB" id="A0AAN8EDN4"/>
<dbReference type="CDD" id="cd18186">
    <property type="entry name" value="BTB_POZ_ZBTB_KLHL-like"/>
    <property type="match status" value="1"/>
</dbReference>
<evidence type="ECO:0000313" key="3">
    <source>
        <dbReference type="EMBL" id="KAK5953169.1"/>
    </source>
</evidence>
<dbReference type="PANTHER" id="PTHR47843">
    <property type="entry name" value="BTB DOMAIN-CONTAINING PROTEIN-RELATED"/>
    <property type="match status" value="1"/>
</dbReference>
<keyword evidence="4" id="KW-1185">Reference proteome</keyword>
<dbReference type="SMART" id="SM00225">
    <property type="entry name" value="BTB"/>
    <property type="match status" value="1"/>
</dbReference>
<comment type="caution">
    <text evidence="3">The sequence shown here is derived from an EMBL/GenBank/DDBJ whole genome shotgun (WGS) entry which is preliminary data.</text>
</comment>
<gene>
    <name evidence="3" type="ORF">OHC33_005737</name>
</gene>
<proteinExistence type="predicted"/>
<feature type="compositionally biased region" description="Basic and acidic residues" evidence="1">
    <location>
        <begin position="8"/>
        <end position="23"/>
    </location>
</feature>
<dbReference type="Pfam" id="PF00651">
    <property type="entry name" value="BTB"/>
    <property type="match status" value="1"/>
</dbReference>
<sequence>MAPTFNTRYRDPKPTTDHSTATDKPRLLEGELIKVTVHDDNQCLEMHLHKTLLRYRSPYFAALDNFKEGAYNAVELEDMDVEAFRYVLHWMYTDNLPSEQCVDTDDLLAKAYVVADRLLMRKCKNMIMDSIRESFKHVAGSKSLATGFEAVESLGYPASSQLARFFIHEIQHEFVKGTGADREEWILKMVENVRGDPISSMFCEVALSILCAQTTTNRKSDSVQLPYDDVGTYPSGRGGCIYHDHEEGEECYLTKG</sequence>
<protein>
    <recommendedName>
        <fullName evidence="2">BTB domain-containing protein</fullName>
    </recommendedName>
</protein>
<dbReference type="Proteomes" id="UP001316803">
    <property type="component" value="Unassembled WGS sequence"/>
</dbReference>
<evidence type="ECO:0000256" key="1">
    <source>
        <dbReference type="SAM" id="MobiDB-lite"/>
    </source>
</evidence>
<reference evidence="3 4" key="1">
    <citation type="submission" date="2022-12" db="EMBL/GenBank/DDBJ databases">
        <title>Genomic features and morphological characterization of a novel Knufia sp. strain isolated from spacecraft assembly facility.</title>
        <authorList>
            <person name="Teixeira M."/>
            <person name="Chander A.M."/>
            <person name="Stajich J.E."/>
            <person name="Venkateswaran K."/>
        </authorList>
    </citation>
    <scope>NUCLEOTIDE SEQUENCE [LARGE SCALE GENOMIC DNA]</scope>
    <source>
        <strain evidence="3 4">FJI-L2-BK-P2</strain>
    </source>
</reference>